<keyword evidence="3" id="KW-1185">Reference proteome</keyword>
<sequence length="123" mass="13688">MKAQAYDRIKTLVDIPADFGKSLIPKGTIGTVIECYERPKEGYAVDLTILSETGESGFEYENVILYPDQFSVVNDTPEMGNFISVFGDISYEVPQVVHEQSNSSETPVEQPNQEEHQTQITPG</sequence>
<evidence type="ECO:0008006" key="4">
    <source>
        <dbReference type="Google" id="ProtNLM"/>
    </source>
</evidence>
<comment type="caution">
    <text evidence="2">The sequence shown here is derived from an EMBL/GenBank/DDBJ whole genome shotgun (WGS) entry which is preliminary data.</text>
</comment>
<dbReference type="RefSeq" id="WP_083621083.1">
    <property type="nucleotide sequence ID" value="NZ_LR735016.1"/>
</dbReference>
<organism evidence="2 3">
    <name type="scientific">Planktothrix paucivesiculata PCC 9631</name>
    <dbReference type="NCBI Taxonomy" id="671071"/>
    <lineage>
        <taxon>Bacteria</taxon>
        <taxon>Bacillati</taxon>
        <taxon>Cyanobacteriota</taxon>
        <taxon>Cyanophyceae</taxon>
        <taxon>Oscillatoriophycideae</taxon>
        <taxon>Oscillatoriales</taxon>
        <taxon>Microcoleaceae</taxon>
        <taxon>Planktothrix</taxon>
    </lineage>
</organism>
<dbReference type="AlphaFoldDB" id="A0A7Z9E311"/>
<dbReference type="Proteomes" id="UP000182190">
    <property type="component" value="Unassembled WGS sequence"/>
</dbReference>
<accession>A0A7Z9E311</accession>
<name>A0A7Z9E311_9CYAN</name>
<evidence type="ECO:0000313" key="3">
    <source>
        <dbReference type="Proteomes" id="UP000182190"/>
    </source>
</evidence>
<reference evidence="2" key="1">
    <citation type="submission" date="2019-10" db="EMBL/GenBank/DDBJ databases">
        <authorList>
            <consortium name="Genoscope - CEA"/>
            <person name="William W."/>
        </authorList>
    </citation>
    <scope>NUCLEOTIDE SEQUENCE [LARGE SCALE GENOMIC DNA]</scope>
    <source>
        <strain evidence="2">BBR_PRJEB10994</strain>
    </source>
</reference>
<proteinExistence type="predicted"/>
<feature type="region of interest" description="Disordered" evidence="1">
    <location>
        <begin position="98"/>
        <end position="123"/>
    </location>
</feature>
<feature type="compositionally biased region" description="Polar residues" evidence="1">
    <location>
        <begin position="98"/>
        <end position="111"/>
    </location>
</feature>
<evidence type="ECO:0000313" key="2">
    <source>
        <dbReference type="EMBL" id="VXD23201.1"/>
    </source>
</evidence>
<protein>
    <recommendedName>
        <fullName evidence="4">DUF4926 domain-containing protein</fullName>
    </recommendedName>
</protein>
<evidence type="ECO:0000256" key="1">
    <source>
        <dbReference type="SAM" id="MobiDB-lite"/>
    </source>
</evidence>
<gene>
    <name evidence="2" type="ORF">PL9631_710002</name>
</gene>
<dbReference type="EMBL" id="CZCS02000214">
    <property type="protein sequence ID" value="VXD23201.1"/>
    <property type="molecule type" value="Genomic_DNA"/>
</dbReference>